<comment type="similarity">
    <text evidence="1 2">Belongs to the outer membrane factor (OMF) (TC 1.B.17) family.</text>
</comment>
<keyword evidence="2" id="KW-0472">Membrane</keyword>
<evidence type="ECO:0000313" key="4">
    <source>
        <dbReference type="Proteomes" id="UP001386437"/>
    </source>
</evidence>
<dbReference type="NCBIfam" id="TIGR01845">
    <property type="entry name" value="outer_NodT"/>
    <property type="match status" value="1"/>
</dbReference>
<dbReference type="PANTHER" id="PTHR30203:SF32">
    <property type="entry name" value="CATION EFFLUX SYSTEM PROTEIN CUSC"/>
    <property type="match status" value="1"/>
</dbReference>
<sequence length="467" mass="49551">MNLLRLTTALAAAATLGSLTACANPPAAAVTPPSLATAYANEALAHSSAVPDLTDWWHGFHDPILDRLVATALASNLDLKAAVARIDAARALEAGAASQRFPSLDLNTDAARQRLSASQAFPTDTPTTGNAFGISASLAWEPDLFGRVRQRVSAASADVDSARNEALAVRIATIEETILTYVSVRGLEQRIDLVQENALSQRNTEASTRRMFEAGVVPAADVDRAAAQTETTLADLSALELQRQTAIHRLSILTASTPQGIYAQLDPPAPMPAWTPPVSGVGTPADLLRRRPDVRAAEARVVAAYARIGVAEADLKPRLQLVGMIGAAIDSFSGITLARSLAWVAGASATAPIFDGGQRRSVVALRRAEAEQALDAYHATVLNAVSEVETSMAATDRDHRRAQSLERATSSARSAYEQINHSWRSGESAFIDTLDVQRSLLKAEDAMVQAQTETLRSEVRLVSALGQ</sequence>
<dbReference type="Proteomes" id="UP001386437">
    <property type="component" value="Unassembled WGS sequence"/>
</dbReference>
<feature type="chain" id="PRO_5044993655" evidence="2">
    <location>
        <begin position="24"/>
        <end position="467"/>
    </location>
</feature>
<keyword evidence="2" id="KW-0732">Signal</keyword>
<comment type="subcellular location">
    <subcellularLocation>
        <location evidence="2">Cell membrane</location>
        <topology evidence="2">Lipid-anchor</topology>
    </subcellularLocation>
</comment>
<dbReference type="PANTHER" id="PTHR30203">
    <property type="entry name" value="OUTER MEMBRANE CATION EFFLUX PROTEIN"/>
    <property type="match status" value="1"/>
</dbReference>
<evidence type="ECO:0000256" key="1">
    <source>
        <dbReference type="ARBA" id="ARBA00007613"/>
    </source>
</evidence>
<dbReference type="SUPFAM" id="SSF56954">
    <property type="entry name" value="Outer membrane efflux proteins (OEP)"/>
    <property type="match status" value="1"/>
</dbReference>
<keyword evidence="2" id="KW-1134">Transmembrane beta strand</keyword>
<organism evidence="3 4">
    <name type="scientific">Paraburkholderia bengalensis</name>
    <dbReference type="NCBI Taxonomy" id="2747562"/>
    <lineage>
        <taxon>Bacteria</taxon>
        <taxon>Pseudomonadati</taxon>
        <taxon>Pseudomonadota</taxon>
        <taxon>Betaproteobacteria</taxon>
        <taxon>Burkholderiales</taxon>
        <taxon>Burkholderiaceae</taxon>
        <taxon>Paraburkholderia</taxon>
    </lineage>
</organism>
<dbReference type="Gene3D" id="1.20.1600.10">
    <property type="entry name" value="Outer membrane efflux proteins (OEP)"/>
    <property type="match status" value="1"/>
</dbReference>
<protein>
    <submittedName>
        <fullName evidence="3">Efflux transporter outer membrane subunit</fullName>
    </submittedName>
</protein>
<dbReference type="InterPro" id="IPR003423">
    <property type="entry name" value="OMP_efflux"/>
</dbReference>
<dbReference type="EMBL" id="JACFYJ010000057">
    <property type="protein sequence ID" value="MEI6000724.1"/>
    <property type="molecule type" value="Genomic_DNA"/>
</dbReference>
<dbReference type="Gene3D" id="2.20.200.10">
    <property type="entry name" value="Outer membrane efflux proteins (OEP)"/>
    <property type="match status" value="1"/>
</dbReference>
<keyword evidence="2" id="KW-0812">Transmembrane</keyword>
<feature type="signal peptide" evidence="2">
    <location>
        <begin position="1"/>
        <end position="23"/>
    </location>
</feature>
<keyword evidence="4" id="KW-1185">Reference proteome</keyword>
<dbReference type="Pfam" id="PF02321">
    <property type="entry name" value="OEP"/>
    <property type="match status" value="2"/>
</dbReference>
<reference evidence="3 4" key="1">
    <citation type="journal article" date="2022" name="Arch. Microbiol.">
        <title>Paraburkholderia bengalensis sp. nov. isolated from roots of Oryza sativa, IR64.</title>
        <authorList>
            <person name="Nag P."/>
            <person name="Mondal N."/>
            <person name="Sarkar J."/>
            <person name="Das S."/>
        </authorList>
    </citation>
    <scope>NUCLEOTIDE SEQUENCE [LARGE SCALE GENOMIC DNA]</scope>
    <source>
        <strain evidence="3 4">IR64_4_BI</strain>
    </source>
</reference>
<accession>A0ABU8IYY6</accession>
<comment type="caution">
    <text evidence="3">The sequence shown here is derived from an EMBL/GenBank/DDBJ whole genome shotgun (WGS) entry which is preliminary data.</text>
</comment>
<dbReference type="PROSITE" id="PS51257">
    <property type="entry name" value="PROKAR_LIPOPROTEIN"/>
    <property type="match status" value="1"/>
</dbReference>
<evidence type="ECO:0000256" key="2">
    <source>
        <dbReference type="RuleBase" id="RU362097"/>
    </source>
</evidence>
<keyword evidence="2" id="KW-0449">Lipoprotein</keyword>
<name>A0ABU8IYY6_9BURK</name>
<dbReference type="RefSeq" id="WP_336600607.1">
    <property type="nucleotide sequence ID" value="NZ_JACFYJ010000057.1"/>
</dbReference>
<evidence type="ECO:0000313" key="3">
    <source>
        <dbReference type="EMBL" id="MEI6000724.1"/>
    </source>
</evidence>
<proteinExistence type="inferred from homology"/>
<dbReference type="InterPro" id="IPR010131">
    <property type="entry name" value="MdtP/NodT-like"/>
</dbReference>
<gene>
    <name evidence="3" type="ORF">H3V53_27105</name>
</gene>
<keyword evidence="2" id="KW-0564">Palmitate</keyword>